<dbReference type="InterPro" id="IPR051802">
    <property type="entry name" value="YfhM-like"/>
</dbReference>
<dbReference type="PANTHER" id="PTHR40094">
    <property type="entry name" value="ALPHA-2-MACROGLOBULIN HOMOLOG"/>
    <property type="match status" value="1"/>
</dbReference>
<evidence type="ECO:0000313" key="4">
    <source>
        <dbReference type="EMBL" id="CAA6801829.1"/>
    </source>
</evidence>
<dbReference type="SMART" id="SM01360">
    <property type="entry name" value="A2M"/>
    <property type="match status" value="1"/>
</dbReference>
<organism evidence="4">
    <name type="scientific">uncultured Thiotrichaceae bacterium</name>
    <dbReference type="NCBI Taxonomy" id="298394"/>
    <lineage>
        <taxon>Bacteria</taxon>
        <taxon>Pseudomonadati</taxon>
        <taxon>Pseudomonadota</taxon>
        <taxon>Gammaproteobacteria</taxon>
        <taxon>Thiotrichales</taxon>
        <taxon>Thiotrichaceae</taxon>
        <taxon>environmental samples</taxon>
    </lineage>
</organism>
<accession>A0A6S6SB39</accession>
<feature type="domain" description="Alpha-2-macroglobulin" evidence="3">
    <location>
        <begin position="1221"/>
        <end position="1311"/>
    </location>
</feature>
<dbReference type="InterPro" id="IPR002890">
    <property type="entry name" value="MG2"/>
</dbReference>
<dbReference type="Gene3D" id="2.60.40.10">
    <property type="entry name" value="Immunoglobulins"/>
    <property type="match status" value="1"/>
</dbReference>
<dbReference type="PANTHER" id="PTHR40094:SF1">
    <property type="entry name" value="UBIQUITIN DOMAIN-CONTAINING PROTEIN"/>
    <property type="match status" value="1"/>
</dbReference>
<evidence type="ECO:0000256" key="2">
    <source>
        <dbReference type="SAM" id="SignalP"/>
    </source>
</evidence>
<dbReference type="SMART" id="SM01419">
    <property type="entry name" value="Thiol-ester_cl"/>
    <property type="match status" value="1"/>
</dbReference>
<comment type="similarity">
    <text evidence="1">Belongs to the protease inhibitor I39 (alpha-2-macroglobulin) family. Bacterial alpha-2-macroglobulin subfamily.</text>
</comment>
<feature type="non-terminal residue" evidence="4">
    <location>
        <position position="1735"/>
    </location>
</feature>
<dbReference type="Gene3D" id="1.50.10.20">
    <property type="match status" value="1"/>
</dbReference>
<dbReference type="GO" id="GO:0004866">
    <property type="term" value="F:endopeptidase inhibitor activity"/>
    <property type="evidence" value="ECO:0007669"/>
    <property type="project" value="InterPro"/>
</dbReference>
<feature type="chain" id="PRO_5027695008" description="Alpha-2-macroglobulin domain-containing protein" evidence="2">
    <location>
        <begin position="29"/>
        <end position="1735"/>
    </location>
</feature>
<protein>
    <recommendedName>
        <fullName evidence="3">Alpha-2-macroglobulin domain-containing protein</fullName>
    </recommendedName>
</protein>
<evidence type="ECO:0000256" key="1">
    <source>
        <dbReference type="ARBA" id="ARBA00010556"/>
    </source>
</evidence>
<dbReference type="SUPFAM" id="SSF48239">
    <property type="entry name" value="Terpenoid cyclases/Protein prenyltransferases"/>
    <property type="match status" value="1"/>
</dbReference>
<evidence type="ECO:0000259" key="3">
    <source>
        <dbReference type="SMART" id="SM01360"/>
    </source>
</evidence>
<dbReference type="InterPro" id="IPR047565">
    <property type="entry name" value="Alpha-macroglob_thiol-ester_cl"/>
</dbReference>
<dbReference type="EMBL" id="CACVAY010000010">
    <property type="protein sequence ID" value="CAA6801829.1"/>
    <property type="molecule type" value="Genomic_DNA"/>
</dbReference>
<dbReference type="Pfam" id="PF00207">
    <property type="entry name" value="A2M"/>
    <property type="match status" value="1"/>
</dbReference>
<keyword evidence="2" id="KW-0732">Signal</keyword>
<dbReference type="InterPro" id="IPR013783">
    <property type="entry name" value="Ig-like_fold"/>
</dbReference>
<feature type="signal peptide" evidence="2">
    <location>
        <begin position="1"/>
        <end position="28"/>
    </location>
</feature>
<reference evidence="4" key="1">
    <citation type="submission" date="2020-01" db="EMBL/GenBank/DDBJ databases">
        <authorList>
            <person name="Meier V. D."/>
            <person name="Meier V D."/>
        </authorList>
    </citation>
    <scope>NUCLEOTIDE SEQUENCE</scope>
    <source>
        <strain evidence="4">HLG_WM_MAG_07</strain>
    </source>
</reference>
<dbReference type="InterPro" id="IPR008930">
    <property type="entry name" value="Terpenoid_cyclase/PrenylTrfase"/>
</dbReference>
<proteinExistence type="inferred from homology"/>
<dbReference type="InterPro" id="IPR001599">
    <property type="entry name" value="Macroglobln_a2"/>
</dbReference>
<dbReference type="Gene3D" id="2.60.40.1930">
    <property type="match status" value="1"/>
</dbReference>
<name>A0A6S6SB39_9GAMM</name>
<sequence length="1735" mass="197635">MLQKFPQHFAYVVLLLILICGLATIANADPWADVEKLEHDQQYQSAQKKSDRLLTTFKQQQDIPNWTKALIKSTELRVGQGQWETATRFLQEQTWPNDANAKSILHLYMANAITVYLTSYSWEIQQREQIETKSKLDLKKMTQAQLVNAINHHFNEAYQHSNSLGNIAIPNALKEYFIQGKYPNPIRGTLRDTVSYLWADFLKNEAFWSASHSNQTYRLDLQALLGNQHPTTTITNGKQHPLTRYAKLLSDLENWHQQAQRPEAALEAFRTRSMQLSSHFSSDSKRQFIIKALEQRITETRQLTWSTMAQWTLANLQRQLSRQDALILALKTTQDCQKHFPQSQGTKNCQQLAKILTHPEFSTETMLLDGLKKRAIRIRHKNIDTLYFRAFPADLLASENQNTDQKISTLLTQKPSYTWSKNLPKTHDLRSHYSYSTPSIDQFGKWLVLSSTNQDFSAIKSPIQLSNFQTSRLVVSTQRNDNQFEVTVYQGESGQFAAGATVELWQRNHQNDDKKIVSARTDNTGMVILHPNLNLNYYLKISKGNDQIQIDNLYHYRDHEPQARAQSLIFTDRSIYRPNQSIQWKVVAYNGLAHKDDLALLKNNAGWIRLRDSNGQVIVEEKITTNSYGSASGAFLIPEGKKLGHWSINTSWSGYSRVQIEEYKRPTFKVAFEDSAESMRLNQAAHLTGKADYYFGGAVTAATVSWRITRRSVYDWPYGRHGSGYGRPQNSPTETIASGESRLDKEGKFAINFLPKAKESDDSEGVSYLFDLSADVTDEGGETRSTKRTFRLGSIAIAASLNSDKNFVFVGESYAIKAKRYDLNQIPREGKGTWRLHKLIQPKHPQLPADLSVELPKTQRSFASLGDTQAPRWETGKDLETYVKLWKESTPLQQGTLQHDQKGLAEITLQNLQTGIYRLHYETQDRWGKPFTLHKNLLVADKNTSQIALPILLKTQINQTETGNTVELLVGSGLQTTPVKLEVFHRNKRLQQTILRDGIQHLSFPVTKEYRGGLSFVASVLSDYQYLSQKQFVNVPWSDKNLQLSFSSFRDKLRPGEKETWRISVKDYQGKALSKDAIELLASMYDKSLDFFVPHQIPSVKDLFRPQQSHRNIQNSLGLAQSAWNSVKYQQQLTHPTNPTATQLKTFRANYGRRMARGATPMMEMAAPAPTMMQKSAPEAGMAVANVAADAIAEEPTQATSESPPSAEQDGFSVRTNFNETAFFFPHLVVDDKGEVSFEFEVPESLTEWKVWISAIGKNLQHGQIQEQVNTSKELMVRPYLPRFLREGDRAEIQVNVNNTSDTALTGELEFEIYDPASGSSLAEAFALDQPKQNFAVAAKESSTLTFRVNTPNLPGMVGIRAKASTATFSDGEQHPLPILPSRIHLTQSRFVALTNQNTKTLHFEELASSADTSRINEQLVVTVDGQLFYSVLNALPYLVDYPYECTEQTLNRFLSTSIVNNVFKEHPTVASMAKKLATRKTQLPTWNQEDPNRKLQLEETPWLVEAAGGEEKSDRLLRILDPEIAAQQQALALEKLQKMQTSSGGFPWWEGGPPSPYMTAYLLQGFSRALEFDVDVPKRPIQRAWKYLHDEYGDKLKDDQHLHSLTFVNYILSAYPDNSWTNNLFSPQERKTIMDMSFKHWRELSPLLKSYLALTLNRAGRNQDALLVFESIMDVAKHDDQLGTYWAPEDRSWLWYNDSVDTHAFLLRALAELRPNDDRRKGMVQWLMLDKKLS</sequence>
<dbReference type="Pfam" id="PF01835">
    <property type="entry name" value="MG2"/>
    <property type="match status" value="1"/>
</dbReference>
<gene>
    <name evidence="4" type="ORF">HELGO_WM10596</name>
</gene>